<dbReference type="Gene3D" id="3.40.50.10140">
    <property type="entry name" value="Toll/interleukin-1 receptor homology (TIR) domain"/>
    <property type="match status" value="1"/>
</dbReference>
<dbReference type="SUPFAM" id="SSF52200">
    <property type="entry name" value="Toll/Interleukin receptor TIR domain"/>
    <property type="match status" value="1"/>
</dbReference>
<keyword evidence="2" id="KW-0675">Receptor</keyword>
<dbReference type="Pfam" id="PF13676">
    <property type="entry name" value="TIR_2"/>
    <property type="match status" value="1"/>
</dbReference>
<name>A0ABR8U4H8_9CELL</name>
<reference evidence="2 3" key="1">
    <citation type="submission" date="2020-08" db="EMBL/GenBank/DDBJ databases">
        <title>A Genomic Blueprint of the Chicken Gut Microbiome.</title>
        <authorList>
            <person name="Gilroy R."/>
            <person name="Ravi A."/>
            <person name="Getino M."/>
            <person name="Pursley I."/>
            <person name="Horton D.L."/>
            <person name="Alikhan N.-F."/>
            <person name="Baker D."/>
            <person name="Gharbi K."/>
            <person name="Hall N."/>
            <person name="Watson M."/>
            <person name="Adriaenssens E.M."/>
            <person name="Foster-Nyarko E."/>
            <person name="Jarju S."/>
            <person name="Secka A."/>
            <person name="Antonio M."/>
            <person name="Oren A."/>
            <person name="Chaudhuri R."/>
            <person name="La Ragione R.M."/>
            <person name="Hildebrand F."/>
            <person name="Pallen M.J."/>
        </authorList>
    </citation>
    <scope>NUCLEOTIDE SEQUENCE [LARGE SCALE GENOMIC DNA]</scope>
    <source>
        <strain evidence="2 3">Sa2CUA9</strain>
    </source>
</reference>
<gene>
    <name evidence="2" type="ORF">H9641_17115</name>
</gene>
<keyword evidence="3" id="KW-1185">Reference proteome</keyword>
<protein>
    <submittedName>
        <fullName evidence="2">Toll/interleukin-1 receptor domain-containing protein</fullName>
    </submittedName>
</protein>
<dbReference type="InterPro" id="IPR000157">
    <property type="entry name" value="TIR_dom"/>
</dbReference>
<sequence>MSTELYEWGPVVVLNGAGVERIGYYDNDEWVDDGSTEGGQSMAVVSYSETPFMFGGGFHLVSKKMLRPVDTDSLFRRRDALAQELYRTVNRVVESEEPYDLLLEWAFVNSLLATRMVEARGHEGAKGGKRVFISHSSKDKPLAISISVDIASRGHLPWLDEWQIVAGESIPVKIGEGLENSDYEVFSPG</sequence>
<evidence type="ECO:0000259" key="1">
    <source>
        <dbReference type="Pfam" id="PF13676"/>
    </source>
</evidence>
<organism evidence="2 3">
    <name type="scientific">Oerskovia merdavium</name>
    <dbReference type="NCBI Taxonomy" id="2762227"/>
    <lineage>
        <taxon>Bacteria</taxon>
        <taxon>Bacillati</taxon>
        <taxon>Actinomycetota</taxon>
        <taxon>Actinomycetes</taxon>
        <taxon>Micrococcales</taxon>
        <taxon>Cellulomonadaceae</taxon>
        <taxon>Oerskovia</taxon>
    </lineage>
</organism>
<dbReference type="Proteomes" id="UP000655570">
    <property type="component" value="Unassembled WGS sequence"/>
</dbReference>
<dbReference type="EMBL" id="JACSQF010000021">
    <property type="protein sequence ID" value="MBD7982424.1"/>
    <property type="molecule type" value="Genomic_DNA"/>
</dbReference>
<comment type="caution">
    <text evidence="2">The sequence shown here is derived from an EMBL/GenBank/DDBJ whole genome shotgun (WGS) entry which is preliminary data.</text>
</comment>
<dbReference type="InterPro" id="IPR035897">
    <property type="entry name" value="Toll_tir_struct_dom_sf"/>
</dbReference>
<dbReference type="RefSeq" id="WP_191805626.1">
    <property type="nucleotide sequence ID" value="NZ_JACSQF010000021.1"/>
</dbReference>
<accession>A0ABR8U4H8</accession>
<evidence type="ECO:0000313" key="2">
    <source>
        <dbReference type="EMBL" id="MBD7982424.1"/>
    </source>
</evidence>
<evidence type="ECO:0000313" key="3">
    <source>
        <dbReference type="Proteomes" id="UP000655570"/>
    </source>
</evidence>
<proteinExistence type="predicted"/>
<feature type="domain" description="TIR" evidence="1">
    <location>
        <begin position="131"/>
        <end position="184"/>
    </location>
</feature>